<evidence type="ECO:0000256" key="6">
    <source>
        <dbReference type="ARBA" id="ARBA00022692"/>
    </source>
</evidence>
<comment type="subcellular location">
    <subcellularLocation>
        <location evidence="1 10">Cell outer membrane</location>
        <topology evidence="1 10">Multi-pass membrane protein</topology>
    </subcellularLocation>
</comment>
<evidence type="ECO:0000256" key="3">
    <source>
        <dbReference type="ARBA" id="ARBA00022448"/>
    </source>
</evidence>
<dbReference type="PANTHER" id="PTHR30451:SF21">
    <property type="entry name" value="FIMBRIAL USHER DOMAIN-CONTAINING PROTEIN YDET-RELATED"/>
    <property type="match status" value="1"/>
</dbReference>
<evidence type="ECO:0000259" key="12">
    <source>
        <dbReference type="Pfam" id="PF13954"/>
    </source>
</evidence>
<reference evidence="13 14" key="1">
    <citation type="submission" date="2019-12" db="EMBL/GenBank/DDBJ databases">
        <title>Enteriobacteria Tanzani isolates_8377-8380.</title>
        <authorList>
            <person name="Subbiah M."/>
            <person name="Call D."/>
        </authorList>
    </citation>
    <scope>NUCLEOTIDE SEQUENCE [LARGE SCALE GENOMIC DNA]</scope>
    <source>
        <strain evidence="13 14">8380wG1</strain>
    </source>
</reference>
<dbReference type="RefSeq" id="WP_042099494.1">
    <property type="nucleotide sequence ID" value="NZ_BFFT01000052.1"/>
</dbReference>
<sequence>MYRTHRQHSLLSSGGVPSFIGGLVVFVSAAFNAQAETWFDPAFFKDDPSMVADLSRFEKGQKITPGVYRVDIVLNQTIVDTRNVNFVEITPEKGIAACLTTESLDAMGVNTDAFPAFKQLDKQACVPLAEIIPDASVTFNVNKLRLEISVPQIAIKSNARGYVPPERWDEGINALLLGYSFSGANSIHSSADSDSGDSYFLNLNSGVNLGPWRLRNNSTWSRSSGQTAEWKNLSSYLQRAVIPLKGELTVGDDYTAGDFFDSVSFRGVQLASDDNMLPDSLKGFAPVVRGIAKSNAQITIKQNGYTIYQTYVSPGAFEISDLYSTSSSGDLLVEIKEADGSVNSYSVPFSSVPFSSVPLLQRQGRIKYAVTLAKYRTNSNEQQESKFAQATLQWGGPWGTTWYGGGQYAEYYRAAMFGLGFNLGDFGAISFDVTQAKSTLADQSEHKGQSYRFLYAKTLNQLGTNFQLMGYRYSTSGFYTLSDTMYKHMDGYEFNDGDDEDTPMWSRYYNLFYTKRGKLQVNISQQLGEYGSFYLSGSQQTYWHTDQQDRLLQFGYNTQIKDLSLGVSWNYSKSRGQPDADQVFALNFSLPLNLLLPRSNDSYTRKKNYAWMTSNTSIDNEGHITQNLGLTETLLDDGNLSYSVQQGYNSEGKTANGSASMDYKGAFADARVGYNYSDNGSQQQLNYALSGSLVAHSQGITLGQSLGETNVLIAAPGAENTRVANSTGLKTDWRGYTVVPYATSYRENRIALDAASLKRNVDLENAVVNVVPTKGALVLAEFNAHAGARVLMKTSKQGIPLRFGAIATLDGIQTNSGIIDDDGSLYMSGLPAQGAITVRWGEAPDQICHISYQLTEQQINSAITRMDAICR</sequence>
<gene>
    <name evidence="13" type="ORF">GQA06_09210</name>
</gene>
<evidence type="ECO:0000256" key="5">
    <source>
        <dbReference type="ARBA" id="ARBA00022558"/>
    </source>
</evidence>
<evidence type="ECO:0000256" key="8">
    <source>
        <dbReference type="ARBA" id="ARBA00023136"/>
    </source>
</evidence>
<dbReference type="Pfam" id="PF13954">
    <property type="entry name" value="PapC_N"/>
    <property type="match status" value="1"/>
</dbReference>
<dbReference type="EMBL" id="WTQJ01000137">
    <property type="protein sequence ID" value="MWR13973.1"/>
    <property type="molecule type" value="Genomic_DNA"/>
</dbReference>
<dbReference type="PANTHER" id="PTHR30451">
    <property type="entry name" value="OUTER MEMBRANE USHER PROTEIN"/>
    <property type="match status" value="1"/>
</dbReference>
<evidence type="ECO:0000256" key="9">
    <source>
        <dbReference type="ARBA" id="ARBA00023237"/>
    </source>
</evidence>
<keyword evidence="9 10" id="KW-0998">Cell outer membrane</keyword>
<feature type="domain" description="PapC-like C-terminal" evidence="11">
    <location>
        <begin position="793"/>
        <end position="856"/>
    </location>
</feature>
<dbReference type="FunFam" id="2.60.40.2070:FF:000001">
    <property type="entry name" value="Fimbrial outer membrane usher protein"/>
    <property type="match status" value="1"/>
</dbReference>
<evidence type="ECO:0000313" key="13">
    <source>
        <dbReference type="EMBL" id="MWR13973.1"/>
    </source>
</evidence>
<keyword evidence="6 10" id="KW-0812">Transmembrane</keyword>
<keyword evidence="4" id="KW-1134">Transmembrane beta strand</keyword>
<dbReference type="InterPro" id="IPR037224">
    <property type="entry name" value="PapC_N_sf"/>
</dbReference>
<name>A0A3Z7Z494_ECOLX</name>
<keyword evidence="5 10" id="KW-1029">Fimbrium biogenesis</keyword>
<dbReference type="FunFam" id="2.60.40.2610:FF:000001">
    <property type="entry name" value="Outer membrane fimbrial usher protein"/>
    <property type="match status" value="1"/>
</dbReference>
<evidence type="ECO:0000256" key="7">
    <source>
        <dbReference type="ARBA" id="ARBA00022729"/>
    </source>
</evidence>
<dbReference type="GO" id="GO:0015473">
    <property type="term" value="F:fimbrial usher porin activity"/>
    <property type="evidence" value="ECO:0007669"/>
    <property type="project" value="InterPro"/>
</dbReference>
<feature type="domain" description="PapC N-terminal" evidence="12">
    <location>
        <begin position="39"/>
        <end position="182"/>
    </location>
</feature>
<protein>
    <submittedName>
        <fullName evidence="13">Fimbrial biogenesis usher protein</fullName>
    </submittedName>
</protein>
<dbReference type="Gene3D" id="2.60.40.3110">
    <property type="match status" value="1"/>
</dbReference>
<dbReference type="FunFam" id="2.60.40.3110:FF:000001">
    <property type="entry name" value="Putative fimbrial outer membrane usher"/>
    <property type="match status" value="1"/>
</dbReference>
<dbReference type="InterPro" id="IPR018030">
    <property type="entry name" value="Fimbrial_membr_usher_CS"/>
</dbReference>
<dbReference type="GO" id="GO:0009279">
    <property type="term" value="C:cell outer membrane"/>
    <property type="evidence" value="ECO:0007669"/>
    <property type="project" value="UniProtKB-SubCell"/>
</dbReference>
<dbReference type="Gene3D" id="3.10.20.410">
    <property type="match status" value="1"/>
</dbReference>
<keyword evidence="3 10" id="KW-0813">Transport</keyword>
<evidence type="ECO:0000256" key="1">
    <source>
        <dbReference type="ARBA" id="ARBA00004571"/>
    </source>
</evidence>
<evidence type="ECO:0000256" key="4">
    <source>
        <dbReference type="ARBA" id="ARBA00022452"/>
    </source>
</evidence>
<proteinExistence type="inferred from homology"/>
<dbReference type="AlphaFoldDB" id="A0A3Z7Z494"/>
<evidence type="ECO:0000256" key="2">
    <source>
        <dbReference type="ARBA" id="ARBA00008064"/>
    </source>
</evidence>
<evidence type="ECO:0000259" key="11">
    <source>
        <dbReference type="Pfam" id="PF13953"/>
    </source>
</evidence>
<dbReference type="InterPro" id="IPR000015">
    <property type="entry name" value="Fimb_usher"/>
</dbReference>
<comment type="similarity">
    <text evidence="2 10">Belongs to the fimbrial export usher family.</text>
</comment>
<dbReference type="GO" id="GO:0009297">
    <property type="term" value="P:pilus assembly"/>
    <property type="evidence" value="ECO:0007669"/>
    <property type="project" value="InterPro"/>
</dbReference>
<keyword evidence="8 10" id="KW-0472">Membrane</keyword>
<comment type="caution">
    <text evidence="13">The sequence shown here is derived from an EMBL/GenBank/DDBJ whole genome shotgun (WGS) entry which is preliminary data.</text>
</comment>
<dbReference type="SUPFAM" id="SSF141729">
    <property type="entry name" value="FimD N-terminal domain-like"/>
    <property type="match status" value="1"/>
</dbReference>
<dbReference type="FunFam" id="3.10.20.410:FF:000002">
    <property type="entry name" value="Outer membrane usher protein FimD"/>
    <property type="match status" value="1"/>
</dbReference>
<dbReference type="InterPro" id="IPR042186">
    <property type="entry name" value="FimD_plug_dom"/>
</dbReference>
<evidence type="ECO:0000313" key="14">
    <source>
        <dbReference type="Proteomes" id="UP000430387"/>
    </source>
</evidence>
<dbReference type="InterPro" id="IPR025885">
    <property type="entry name" value="PapC_N"/>
</dbReference>
<dbReference type="Pfam" id="PF13953">
    <property type="entry name" value="PapC_C"/>
    <property type="match status" value="1"/>
</dbReference>
<evidence type="ECO:0000256" key="10">
    <source>
        <dbReference type="RuleBase" id="RU003884"/>
    </source>
</evidence>
<keyword evidence="7" id="KW-0732">Signal</keyword>
<dbReference type="Gene3D" id="2.60.40.2070">
    <property type="match status" value="1"/>
</dbReference>
<dbReference type="Gene3D" id="2.60.40.2610">
    <property type="entry name" value="Outer membrane usher protein FimD, plug domain"/>
    <property type="match status" value="1"/>
</dbReference>
<dbReference type="Proteomes" id="UP000430387">
    <property type="component" value="Unassembled WGS sequence"/>
</dbReference>
<dbReference type="InterPro" id="IPR025949">
    <property type="entry name" value="PapC-like_C"/>
</dbReference>
<dbReference type="Pfam" id="PF00577">
    <property type="entry name" value="Usher"/>
    <property type="match status" value="1"/>
</dbReference>
<dbReference type="InterPro" id="IPR043142">
    <property type="entry name" value="PapC-like_C_sf"/>
</dbReference>
<dbReference type="PROSITE" id="PS01151">
    <property type="entry name" value="FIMBRIAL_USHER"/>
    <property type="match status" value="1"/>
</dbReference>
<organism evidence="13 14">
    <name type="scientific">Escherichia coli</name>
    <dbReference type="NCBI Taxonomy" id="562"/>
    <lineage>
        <taxon>Bacteria</taxon>
        <taxon>Pseudomonadati</taxon>
        <taxon>Pseudomonadota</taxon>
        <taxon>Gammaproteobacteria</taxon>
        <taxon>Enterobacterales</taxon>
        <taxon>Enterobacteriaceae</taxon>
        <taxon>Escherichia</taxon>
    </lineage>
</organism>
<accession>A0A3Z7Z494</accession>
<dbReference type="NCBIfam" id="NF011740">
    <property type="entry name" value="PRK15193.1"/>
    <property type="match status" value="1"/>
</dbReference>